<feature type="domain" description="HpcH/HpaI aldolase/citrate lyase" evidence="3">
    <location>
        <begin position="29"/>
        <end position="221"/>
    </location>
</feature>
<dbReference type="GO" id="GO:0016832">
    <property type="term" value="F:aldehyde-lyase activity"/>
    <property type="evidence" value="ECO:0007669"/>
    <property type="project" value="TreeGrafter"/>
</dbReference>
<dbReference type="FunFam" id="3.20.20.60:FF:000004">
    <property type="entry name" value="5-keto-4-deoxy-D-glucarate aldolase"/>
    <property type="match status" value="1"/>
</dbReference>
<accession>A0A9P5A6D6</accession>
<protein>
    <submittedName>
        <fullName evidence="4">2 4-dihydroxyhept-2-ene-1 7-dioic acid aldolase</fullName>
    </submittedName>
</protein>
<evidence type="ECO:0000256" key="1">
    <source>
        <dbReference type="ARBA" id="ARBA00022723"/>
    </source>
</evidence>
<evidence type="ECO:0000313" key="5">
    <source>
        <dbReference type="Proteomes" id="UP000730481"/>
    </source>
</evidence>
<dbReference type="InterPro" id="IPR005000">
    <property type="entry name" value="Aldolase/citrate-lyase_domain"/>
</dbReference>
<evidence type="ECO:0000313" key="4">
    <source>
        <dbReference type="EMBL" id="KAF4333021.1"/>
    </source>
</evidence>
<dbReference type="GO" id="GO:0046872">
    <property type="term" value="F:metal ion binding"/>
    <property type="evidence" value="ECO:0007669"/>
    <property type="project" value="UniProtKB-KW"/>
</dbReference>
<keyword evidence="2" id="KW-0456">Lyase</keyword>
<dbReference type="InterPro" id="IPR015813">
    <property type="entry name" value="Pyrv/PenolPyrv_kinase-like_dom"/>
</dbReference>
<keyword evidence="1" id="KW-0479">Metal-binding</keyword>
<evidence type="ECO:0000256" key="2">
    <source>
        <dbReference type="ARBA" id="ARBA00023239"/>
    </source>
</evidence>
<sequence length="266" mass="28496">MVRASAVTSTARNAQLRMLNALRANEKPIMTFLGLPSLRTAQIVASTGVDAVIIDCEHGHISDDSMHDATAAIAAAGVSPLVRLRMTHPDLIKRALDSGAHGIILPQVNTAEEASEVVKYSKFPPQGLRGQGSPFAAFAHKVDLPTYLRTANEATIVCVQIESKQGVDNVEAICAVPGVDMVFIGPNDLAFSLLGYVPANGNEPEFVDAIDKIVAAARKHGKWVGRLSNTGALCKQHLEIFDTVALSYDVRAIQNWYTAELKTARG</sequence>
<dbReference type="InterPro" id="IPR040442">
    <property type="entry name" value="Pyrv_kinase-like_dom_sf"/>
</dbReference>
<dbReference type="Pfam" id="PF03328">
    <property type="entry name" value="HpcH_HpaI"/>
    <property type="match status" value="1"/>
</dbReference>
<dbReference type="Proteomes" id="UP000730481">
    <property type="component" value="Unassembled WGS sequence"/>
</dbReference>
<reference evidence="4" key="2">
    <citation type="submission" date="2020-02" db="EMBL/GenBank/DDBJ databases">
        <title>Identification and distribution of gene clusters putatively required for synthesis of sphingolipid metabolism inhibitors in phylogenetically diverse species of the filamentous fungus Fusarium.</title>
        <authorList>
            <person name="Kim H.-S."/>
            <person name="Busman M."/>
            <person name="Brown D.W."/>
            <person name="Divon H."/>
            <person name="Uhlig S."/>
            <person name="Proctor R.H."/>
        </authorList>
    </citation>
    <scope>NUCLEOTIDE SEQUENCE</scope>
    <source>
        <strain evidence="4">NRRL 25174</strain>
    </source>
</reference>
<organism evidence="4 5">
    <name type="scientific">Fusarium beomiforme</name>
    <dbReference type="NCBI Taxonomy" id="44412"/>
    <lineage>
        <taxon>Eukaryota</taxon>
        <taxon>Fungi</taxon>
        <taxon>Dikarya</taxon>
        <taxon>Ascomycota</taxon>
        <taxon>Pezizomycotina</taxon>
        <taxon>Sordariomycetes</taxon>
        <taxon>Hypocreomycetidae</taxon>
        <taxon>Hypocreales</taxon>
        <taxon>Nectriaceae</taxon>
        <taxon>Fusarium</taxon>
        <taxon>Fusarium burgessii species complex</taxon>
    </lineage>
</organism>
<proteinExistence type="predicted"/>
<dbReference type="AlphaFoldDB" id="A0A9P5A6D6"/>
<dbReference type="SUPFAM" id="SSF51621">
    <property type="entry name" value="Phosphoenolpyruvate/pyruvate domain"/>
    <property type="match status" value="1"/>
</dbReference>
<dbReference type="InterPro" id="IPR050251">
    <property type="entry name" value="HpcH-HpaI_aldolase"/>
</dbReference>
<dbReference type="GO" id="GO:0005737">
    <property type="term" value="C:cytoplasm"/>
    <property type="evidence" value="ECO:0007669"/>
    <property type="project" value="UniProtKB-ARBA"/>
</dbReference>
<dbReference type="PANTHER" id="PTHR30502:SF9">
    <property type="entry name" value="HPCH_HPAI ALDOLASE_CITRATE LYASE DOMAIN-CONTAINING PROTEIN"/>
    <property type="match status" value="1"/>
</dbReference>
<name>A0A9P5A6D6_9HYPO</name>
<gene>
    <name evidence="4" type="ORF">FBEOM_13180</name>
</gene>
<dbReference type="Gene3D" id="3.20.20.60">
    <property type="entry name" value="Phosphoenolpyruvate-binding domains"/>
    <property type="match status" value="1"/>
</dbReference>
<dbReference type="EMBL" id="PVQB02000918">
    <property type="protein sequence ID" value="KAF4333021.1"/>
    <property type="molecule type" value="Genomic_DNA"/>
</dbReference>
<dbReference type="OrthoDB" id="1621678at2759"/>
<reference evidence="4" key="1">
    <citation type="journal article" date="2017" name="Mycologia">
        <title>Fusarium algeriense, sp. nov., a novel toxigenic crown rot pathogen of durum wheat from Algeria is nested in the Fusarium burgessii species complex.</title>
        <authorList>
            <person name="Laraba I."/>
            <person name="Keddad A."/>
            <person name="Boureghda H."/>
            <person name="Abdallah N."/>
            <person name="Vaughan M.M."/>
            <person name="Proctor R.H."/>
            <person name="Busman M."/>
            <person name="O'Donnell K."/>
        </authorList>
    </citation>
    <scope>NUCLEOTIDE SEQUENCE</scope>
    <source>
        <strain evidence="4">NRRL 25174</strain>
    </source>
</reference>
<dbReference type="PANTHER" id="PTHR30502">
    <property type="entry name" value="2-KETO-3-DEOXY-L-RHAMNONATE ALDOLASE"/>
    <property type="match status" value="1"/>
</dbReference>
<keyword evidence="5" id="KW-1185">Reference proteome</keyword>
<comment type="caution">
    <text evidence="4">The sequence shown here is derived from an EMBL/GenBank/DDBJ whole genome shotgun (WGS) entry which is preliminary data.</text>
</comment>
<evidence type="ECO:0000259" key="3">
    <source>
        <dbReference type="Pfam" id="PF03328"/>
    </source>
</evidence>